<name>A0A7Z8KML2_9EURY</name>
<evidence type="ECO:0000256" key="1">
    <source>
        <dbReference type="SAM" id="MobiDB-lite"/>
    </source>
</evidence>
<reference evidence="4 5" key="1">
    <citation type="submission" date="2019-06" db="EMBL/GenBank/DDBJ databases">
        <title>Draft genome sequence of Methanolobus vulcani B1d.</title>
        <authorList>
            <person name="Creighbaum A.J."/>
            <person name="Ticak T."/>
            <person name="Hariraju D."/>
            <person name="Arivett B.A."/>
            <person name="Ferguson D.J.Jr."/>
        </authorList>
    </citation>
    <scope>NUCLEOTIDE SEQUENCE [LARGE SCALE GENOMIC DNA]</scope>
    <source>
        <strain evidence="4 5">B1d</strain>
    </source>
</reference>
<dbReference type="InterPro" id="IPR055767">
    <property type="entry name" value="DUF7343"/>
</dbReference>
<evidence type="ECO:0000313" key="4">
    <source>
        <dbReference type="EMBL" id="TQD24955.1"/>
    </source>
</evidence>
<dbReference type="InterPro" id="IPR036388">
    <property type="entry name" value="WH-like_DNA-bd_sf"/>
</dbReference>
<keyword evidence="2" id="KW-0812">Transmembrane</keyword>
<protein>
    <submittedName>
        <fullName evidence="4">Winged helix-turn-helix transcriptional regulator</fullName>
    </submittedName>
</protein>
<keyword evidence="2" id="KW-0472">Membrane</keyword>
<comment type="caution">
    <text evidence="4">The sequence shown here is derived from an EMBL/GenBank/DDBJ whole genome shotgun (WGS) entry which is preliminary data.</text>
</comment>
<keyword evidence="5" id="KW-1185">Reference proteome</keyword>
<feature type="compositionally biased region" description="Polar residues" evidence="1">
    <location>
        <begin position="170"/>
        <end position="180"/>
    </location>
</feature>
<dbReference type="EMBL" id="VIAQ01000015">
    <property type="protein sequence ID" value="TQD24955.1"/>
    <property type="molecule type" value="Genomic_DNA"/>
</dbReference>
<organism evidence="4 5">
    <name type="scientific">Methanolobus vulcani</name>
    <dbReference type="NCBI Taxonomy" id="38026"/>
    <lineage>
        <taxon>Archaea</taxon>
        <taxon>Methanobacteriati</taxon>
        <taxon>Methanobacteriota</taxon>
        <taxon>Stenosarchaea group</taxon>
        <taxon>Methanomicrobia</taxon>
        <taxon>Methanosarcinales</taxon>
        <taxon>Methanosarcinaceae</taxon>
        <taxon>Methanolobus</taxon>
    </lineage>
</organism>
<evidence type="ECO:0000259" key="3">
    <source>
        <dbReference type="Pfam" id="PF24034"/>
    </source>
</evidence>
<dbReference type="Pfam" id="PF24034">
    <property type="entry name" value="DUF7343"/>
    <property type="match status" value="1"/>
</dbReference>
<feature type="domain" description="DUF7343" evidence="3">
    <location>
        <begin position="206"/>
        <end position="264"/>
    </location>
</feature>
<gene>
    <name evidence="4" type="ORF">FKV42_07755</name>
</gene>
<dbReference type="InterPro" id="IPR036390">
    <property type="entry name" value="WH_DNA-bd_sf"/>
</dbReference>
<dbReference type="OrthoDB" id="147932at2157"/>
<evidence type="ECO:0000256" key="2">
    <source>
        <dbReference type="SAM" id="Phobius"/>
    </source>
</evidence>
<dbReference type="InterPro" id="IPR008969">
    <property type="entry name" value="CarboxyPept-like_regulatory"/>
</dbReference>
<dbReference type="Gene3D" id="2.60.40.1120">
    <property type="entry name" value="Carboxypeptidase-like, regulatory domain"/>
    <property type="match status" value="1"/>
</dbReference>
<dbReference type="AlphaFoldDB" id="A0A7Z8KML2"/>
<dbReference type="SUPFAM" id="SSF49464">
    <property type="entry name" value="Carboxypeptidase regulatory domain-like"/>
    <property type="match status" value="1"/>
</dbReference>
<dbReference type="Gene3D" id="1.10.10.10">
    <property type="entry name" value="Winged helix-like DNA-binding domain superfamily/Winged helix DNA-binding domain"/>
    <property type="match status" value="1"/>
</dbReference>
<feature type="region of interest" description="Disordered" evidence="1">
    <location>
        <begin position="161"/>
        <end position="180"/>
    </location>
</feature>
<dbReference type="Proteomes" id="UP000319335">
    <property type="component" value="Unassembled WGS sequence"/>
</dbReference>
<dbReference type="RefSeq" id="WP_154809680.1">
    <property type="nucleotide sequence ID" value="NZ_VIAQ01000015.1"/>
</dbReference>
<keyword evidence="2" id="KW-1133">Transmembrane helix</keyword>
<sequence length="269" mass="29405">MKVTSFAGCIAILLILSTVAGAENTATVHGVAYDWSTLAPLDNVIIEVNSTPAQSIVAKYGVYSFDLPEGNYRITASYYMNNDLICYDEEDITIADEGNYVVDLLLIPSYSNNSTQETISSISSSSVHSSINLLTLSVIVVLILLASLVFKIRNPEKTGVLAKKQENRSKSFPNNTGKTNSSHLVLQNTSASKNSMHNQQSAALSSEHLEILDIIRSAGGTMSQKELRKHLSYSEGKASVMIFDLENRGYIKKVKKGRGNILYLIEMDA</sequence>
<proteinExistence type="predicted"/>
<accession>A0A7Z8KML2</accession>
<feature type="transmembrane region" description="Helical" evidence="2">
    <location>
        <begin position="131"/>
        <end position="150"/>
    </location>
</feature>
<evidence type="ECO:0000313" key="5">
    <source>
        <dbReference type="Proteomes" id="UP000319335"/>
    </source>
</evidence>
<dbReference type="SUPFAM" id="SSF46785">
    <property type="entry name" value="Winged helix' DNA-binding domain"/>
    <property type="match status" value="1"/>
</dbReference>